<sequence>MSERLSKNVEASVPALQAEIVRLNKIIQALMNRAERTDSLRGSDFNLIHATITLEEQVRRRTMELEAAKLENEKITRDLRESEKQIRQLAFYDTLTQLANRSLLTDRLKQAMDASARSGCYGAVMFLDLDNFKPLNDMHGHHAGDLLLIEVGSRLTQCVRGVDTVARIGGDEFVVMLGELDQDYGSSIERSGIVAEKIRATLAEPYILTRTMEGGVVATVEHHCTASIGVALFIDHQAGQEDVLKWADLAMYQAKKEGRNIIRYFDNAA</sequence>
<dbReference type="AlphaFoldDB" id="A0A2A4HKE5"/>
<dbReference type="NCBIfam" id="TIGR00254">
    <property type="entry name" value="GGDEF"/>
    <property type="match status" value="1"/>
</dbReference>
<dbReference type="InterPro" id="IPR000160">
    <property type="entry name" value="GGDEF_dom"/>
</dbReference>
<dbReference type="RefSeq" id="WP_096652814.1">
    <property type="nucleotide sequence ID" value="NZ_NWUX01000014.1"/>
</dbReference>
<dbReference type="Proteomes" id="UP000218677">
    <property type="component" value="Unassembled WGS sequence"/>
</dbReference>
<dbReference type="InterPro" id="IPR029787">
    <property type="entry name" value="Nucleotide_cyclase"/>
</dbReference>
<protein>
    <recommendedName>
        <fullName evidence="1">GGDEF domain-containing protein</fullName>
    </recommendedName>
</protein>
<evidence type="ECO:0000313" key="3">
    <source>
        <dbReference type="Proteomes" id="UP000218677"/>
    </source>
</evidence>
<evidence type="ECO:0000313" key="2">
    <source>
        <dbReference type="EMBL" id="PCF94917.1"/>
    </source>
</evidence>
<dbReference type="CDD" id="cd01949">
    <property type="entry name" value="GGDEF"/>
    <property type="match status" value="1"/>
</dbReference>
<evidence type="ECO:0000259" key="1">
    <source>
        <dbReference type="PROSITE" id="PS50887"/>
    </source>
</evidence>
<dbReference type="PANTHER" id="PTHR46663:SF3">
    <property type="entry name" value="SLL0267 PROTEIN"/>
    <property type="match status" value="1"/>
</dbReference>
<dbReference type="InterPro" id="IPR052163">
    <property type="entry name" value="DGC-Regulatory_Protein"/>
</dbReference>
<organism evidence="2 3">
    <name type="scientific">Vreelandella nigrificans</name>
    <dbReference type="NCBI Taxonomy" id="2042704"/>
    <lineage>
        <taxon>Bacteria</taxon>
        <taxon>Pseudomonadati</taxon>
        <taxon>Pseudomonadota</taxon>
        <taxon>Gammaproteobacteria</taxon>
        <taxon>Oceanospirillales</taxon>
        <taxon>Halomonadaceae</taxon>
        <taxon>Vreelandella</taxon>
    </lineage>
</organism>
<dbReference type="SMART" id="SM00267">
    <property type="entry name" value="GGDEF"/>
    <property type="match status" value="1"/>
</dbReference>
<feature type="domain" description="GGDEF" evidence="1">
    <location>
        <begin position="120"/>
        <end position="267"/>
    </location>
</feature>
<dbReference type="PANTHER" id="PTHR46663">
    <property type="entry name" value="DIGUANYLATE CYCLASE DGCT-RELATED"/>
    <property type="match status" value="1"/>
</dbReference>
<dbReference type="SUPFAM" id="SSF55073">
    <property type="entry name" value="Nucleotide cyclase"/>
    <property type="match status" value="1"/>
</dbReference>
<keyword evidence="3" id="KW-1185">Reference proteome</keyword>
<gene>
    <name evidence="2" type="ORF">CPA45_14970</name>
</gene>
<dbReference type="EMBL" id="NWUX01000014">
    <property type="protein sequence ID" value="PCF94917.1"/>
    <property type="molecule type" value="Genomic_DNA"/>
</dbReference>
<accession>A0A2A4HKE5</accession>
<dbReference type="Pfam" id="PF00990">
    <property type="entry name" value="GGDEF"/>
    <property type="match status" value="1"/>
</dbReference>
<dbReference type="OrthoDB" id="73375at2"/>
<dbReference type="Gene3D" id="3.30.70.270">
    <property type="match status" value="1"/>
</dbReference>
<proteinExistence type="predicted"/>
<name>A0A2A4HKE5_9GAMM</name>
<dbReference type="PROSITE" id="PS50887">
    <property type="entry name" value="GGDEF"/>
    <property type="match status" value="1"/>
</dbReference>
<comment type="caution">
    <text evidence="2">The sequence shown here is derived from an EMBL/GenBank/DDBJ whole genome shotgun (WGS) entry which is preliminary data.</text>
</comment>
<reference evidence="3" key="1">
    <citation type="submission" date="2017-09" db="EMBL/GenBank/DDBJ databases">
        <authorList>
            <person name="Cho G.-S."/>
            <person name="Oguntoyinbo F.A."/>
            <person name="Cnockaert M."/>
            <person name="Kabisch J."/>
            <person name="Neve H."/>
            <person name="Bockelmann W."/>
            <person name="Wenning M."/>
            <person name="Franz C.M."/>
            <person name="Vandamme P."/>
        </authorList>
    </citation>
    <scope>NUCLEOTIDE SEQUENCE [LARGE SCALE GENOMIC DNA]</scope>
    <source>
        <strain evidence="3">MBT G8648</strain>
    </source>
</reference>
<dbReference type="InterPro" id="IPR043128">
    <property type="entry name" value="Rev_trsase/Diguanyl_cyclase"/>
</dbReference>